<organism evidence="1 2">
    <name type="scientific">Filimonas lacunae</name>
    <dbReference type="NCBI Taxonomy" id="477680"/>
    <lineage>
        <taxon>Bacteria</taxon>
        <taxon>Pseudomonadati</taxon>
        <taxon>Bacteroidota</taxon>
        <taxon>Chitinophagia</taxon>
        <taxon>Chitinophagales</taxon>
        <taxon>Chitinophagaceae</taxon>
        <taxon>Filimonas</taxon>
    </lineage>
</organism>
<dbReference type="KEGG" id="fln:FLA_1621"/>
<proteinExistence type="predicted"/>
<dbReference type="AlphaFoldDB" id="A0A173MDK7"/>
<sequence length="215" mass="25038">MKLNTELYVTAKERWPDSGQQVIGYQEGENIVVYQAYNSSIANYAVAHQQLGGNSFSYNRMSWIKPNFLWMMYRCGWAEKENQERVLALWLSKKHLELILEQAVFSTFGNGRYESHEAWKQALATKEVRLQWDPDHDPYGQKLNRRAIQLGLKGDILESFGKEMVSKIEDITDFVKAQKQYVNNRRLDMLQVPVEQVFEIQNQELCKRIGIVGAV</sequence>
<evidence type="ECO:0000313" key="1">
    <source>
        <dbReference type="EMBL" id="SIT29204.1"/>
    </source>
</evidence>
<keyword evidence="2" id="KW-1185">Reference proteome</keyword>
<dbReference type="Proteomes" id="UP000186917">
    <property type="component" value="Unassembled WGS sequence"/>
</dbReference>
<accession>A0A173MDK7</accession>
<evidence type="ECO:0008006" key="3">
    <source>
        <dbReference type="Google" id="ProtNLM"/>
    </source>
</evidence>
<dbReference type="PANTHER" id="PTHR38567:SF1">
    <property type="entry name" value="DUF4291 DOMAIN-CONTAINING PROTEIN"/>
    <property type="match status" value="1"/>
</dbReference>
<dbReference type="InterPro" id="IPR025633">
    <property type="entry name" value="DUF4291"/>
</dbReference>
<dbReference type="PANTHER" id="PTHR38567">
    <property type="entry name" value="DUF4291 DOMAIN-CONTAINING PROTEIN"/>
    <property type="match status" value="1"/>
</dbReference>
<dbReference type="RefSeq" id="WP_076381258.1">
    <property type="nucleotide sequence ID" value="NZ_AP017422.1"/>
</dbReference>
<evidence type="ECO:0000313" key="2">
    <source>
        <dbReference type="Proteomes" id="UP000186917"/>
    </source>
</evidence>
<name>A0A173MDK7_9BACT</name>
<dbReference type="EMBL" id="FTOR01000008">
    <property type="protein sequence ID" value="SIT29204.1"/>
    <property type="molecule type" value="Genomic_DNA"/>
</dbReference>
<dbReference type="OrthoDB" id="65842at2"/>
<protein>
    <recommendedName>
        <fullName evidence="3">DUF4291 domain-containing protein</fullName>
    </recommendedName>
</protein>
<reference evidence="2" key="1">
    <citation type="submission" date="2017-01" db="EMBL/GenBank/DDBJ databases">
        <authorList>
            <person name="Varghese N."/>
            <person name="Submissions S."/>
        </authorList>
    </citation>
    <scope>NUCLEOTIDE SEQUENCE [LARGE SCALE GENOMIC DNA]</scope>
    <source>
        <strain evidence="2">DSM 21054</strain>
    </source>
</reference>
<gene>
    <name evidence="1" type="ORF">SAMN05421788_108245</name>
</gene>
<dbReference type="STRING" id="477680.SAMN05421788_108245"/>
<dbReference type="Pfam" id="PF14124">
    <property type="entry name" value="DUF4291"/>
    <property type="match status" value="1"/>
</dbReference>